<protein>
    <submittedName>
        <fullName evidence="1">Uncharacterized protein</fullName>
    </submittedName>
</protein>
<evidence type="ECO:0000313" key="1">
    <source>
        <dbReference type="EMBL" id="SVC02147.1"/>
    </source>
</evidence>
<sequence>MTLKPGNGSDSASLEYSFKYNPPMDHDVAERNLKEAKLILDDAGI</sequence>
<feature type="non-terminal residue" evidence="1">
    <location>
        <position position="45"/>
    </location>
</feature>
<dbReference type="EMBL" id="UINC01069061">
    <property type="protein sequence ID" value="SVC02147.1"/>
    <property type="molecule type" value="Genomic_DNA"/>
</dbReference>
<accession>A0A382ISH2</accession>
<proteinExistence type="predicted"/>
<organism evidence="1">
    <name type="scientific">marine metagenome</name>
    <dbReference type="NCBI Taxonomy" id="408172"/>
    <lineage>
        <taxon>unclassified sequences</taxon>
        <taxon>metagenomes</taxon>
        <taxon>ecological metagenomes</taxon>
    </lineage>
</organism>
<reference evidence="1" key="1">
    <citation type="submission" date="2018-05" db="EMBL/GenBank/DDBJ databases">
        <authorList>
            <person name="Lanie J.A."/>
            <person name="Ng W.-L."/>
            <person name="Kazmierczak K.M."/>
            <person name="Andrzejewski T.M."/>
            <person name="Davidsen T.M."/>
            <person name="Wayne K.J."/>
            <person name="Tettelin H."/>
            <person name="Glass J.I."/>
            <person name="Rusch D."/>
            <person name="Podicherti R."/>
            <person name="Tsui H.-C.T."/>
            <person name="Winkler M.E."/>
        </authorList>
    </citation>
    <scope>NUCLEOTIDE SEQUENCE</scope>
</reference>
<dbReference type="AlphaFoldDB" id="A0A382ISH2"/>
<gene>
    <name evidence="1" type="ORF">METZ01_LOCUS255001</name>
</gene>
<name>A0A382ISH2_9ZZZZ</name>